<keyword evidence="1" id="KW-0863">Zinc-finger</keyword>
<evidence type="ECO:0000313" key="4">
    <source>
        <dbReference type="Proteomes" id="UP000826014"/>
    </source>
</evidence>
<dbReference type="Proteomes" id="UP000826014">
    <property type="component" value="Chromosome"/>
</dbReference>
<evidence type="ECO:0000313" key="3">
    <source>
        <dbReference type="EMBL" id="QYF48495.1"/>
    </source>
</evidence>
<evidence type="ECO:0000256" key="1">
    <source>
        <dbReference type="PROSITE-ProRule" id="PRU00325"/>
    </source>
</evidence>
<dbReference type="InterPro" id="IPR007527">
    <property type="entry name" value="Znf_SWIM"/>
</dbReference>
<dbReference type="RefSeq" id="WP_215217160.1">
    <property type="nucleotide sequence ID" value="NZ_CP075587.1"/>
</dbReference>
<keyword evidence="1" id="KW-0479">Metal-binding</keyword>
<gene>
    <name evidence="3" type="ORF">RHABOEDO_000666</name>
</gene>
<proteinExistence type="predicted"/>
<dbReference type="PROSITE" id="PS50966">
    <property type="entry name" value="ZF_SWIM"/>
    <property type="match status" value="1"/>
</dbReference>
<keyword evidence="1" id="KW-0862">Zinc</keyword>
<dbReference type="EMBL" id="CP075587">
    <property type="protein sequence ID" value="QYF48495.1"/>
    <property type="molecule type" value="Genomic_DNA"/>
</dbReference>
<feature type="domain" description="SWIM-type" evidence="2">
    <location>
        <begin position="230"/>
        <end position="258"/>
    </location>
</feature>
<organism evidence="3 4">
    <name type="scientific">Candidatus Rhabdochlamydia oedothoracis</name>
    <dbReference type="NCBI Taxonomy" id="2720720"/>
    <lineage>
        <taxon>Bacteria</taxon>
        <taxon>Pseudomonadati</taxon>
        <taxon>Chlamydiota</taxon>
        <taxon>Chlamydiia</taxon>
        <taxon>Parachlamydiales</taxon>
        <taxon>Candidatus Rhabdochlamydiaceae</taxon>
        <taxon>Candidatus Rhabdochlamydia</taxon>
    </lineage>
</organism>
<keyword evidence="4" id="KW-1185">Reference proteome</keyword>
<protein>
    <recommendedName>
        <fullName evidence="2">SWIM-type domain-containing protein</fullName>
    </recommendedName>
</protein>
<name>A0ABX8UZW1_9BACT</name>
<accession>A0ABX8UZW1</accession>
<reference evidence="3 4" key="1">
    <citation type="journal article" date="2022" name="bioRxiv">
        <title>Ecology and evolution of chlamydial symbionts of arthropods.</title>
        <authorList>
            <person name="Halter T."/>
            <person name="Koestlbacher S."/>
            <person name="Collingro A."/>
            <person name="Sixt B.S."/>
            <person name="Toenshoff E.R."/>
            <person name="Hendrickx F."/>
            <person name="Kostanjsek R."/>
            <person name="Horn M."/>
        </authorList>
    </citation>
    <scope>NUCLEOTIDE SEQUENCE [LARGE SCALE GENOMIC DNA]</scope>
    <source>
        <strain evidence="3">W744xW776</strain>
    </source>
</reference>
<evidence type="ECO:0000259" key="2">
    <source>
        <dbReference type="PROSITE" id="PS50966"/>
    </source>
</evidence>
<sequence length="259" mass="29103">MNINQKMLNIPPYISTSWKNVAALYVDNQQNKPILSIALLNGTCIQIPNLTPCVLEEIFSMHSKYLEQEQSLCNKEKRTLPKGVLGIIPGIELVNTSELAEDSESFQNLTTFLKTLSASFKGILPGIDLLLQHNSQLTEAPLLSKDILEHIFSFLKSLDDESMLNGLLTKPEHPHCNCPYCQISRFAQNKTEELEEEVSDKDLKFKTWDIEQTGDKLFAVTNPFDANEKYSVYIGDPIGCTCGEMRCKHIHAVLSVDIA</sequence>